<evidence type="ECO:0000313" key="1">
    <source>
        <dbReference type="EMBL" id="VYT21051.1"/>
    </source>
</evidence>
<proteinExistence type="predicted"/>
<reference evidence="1" key="1">
    <citation type="submission" date="2019-11" db="EMBL/GenBank/DDBJ databases">
        <authorList>
            <person name="Feng L."/>
        </authorList>
    </citation>
    <scope>NUCLEOTIDE SEQUENCE</scope>
    <source>
        <strain evidence="1">AundefinedLFYP135</strain>
    </source>
</reference>
<sequence length="291" mass="32430">MLYPYRLALEKTFPLSPSLVEASPTDRLLRLVCSVSDLFSTQPFPLYKDGRPTLLLLYRDVAYSWKDLADSFGDTIAAVSDHWPLSLYGTTGDRETGQLTIRREGGRGIIRLHSVSGRPFDSMEGLCLQLETESADTASSLAQVCSQLSPQAPLAALSRKLEPFLTGCSLLPTTGSAFCYLAWSEAEKPALLGLLSAAQKEQLWQTFLADGVQPLEFDWLWDAYCSGEAPHLLEWEMALRVVLEELGFSIQRQEGFFQVTDAQGQILRFDLVKGGPAEKIFLKLLFPLDWK</sequence>
<dbReference type="AlphaFoldDB" id="A0A6N2UY62"/>
<gene>
    <name evidence="1" type="ORF">AULFYP135_02058</name>
</gene>
<dbReference type="EMBL" id="CACRSL010000004">
    <property type="protein sequence ID" value="VYT21051.1"/>
    <property type="molecule type" value="Genomic_DNA"/>
</dbReference>
<organism evidence="1">
    <name type="scientific">uncultured Anaerotruncus sp</name>
    <dbReference type="NCBI Taxonomy" id="905011"/>
    <lineage>
        <taxon>Bacteria</taxon>
        <taxon>Bacillati</taxon>
        <taxon>Bacillota</taxon>
        <taxon>Clostridia</taxon>
        <taxon>Eubacteriales</taxon>
        <taxon>Oscillospiraceae</taxon>
        <taxon>Anaerotruncus</taxon>
        <taxon>environmental samples</taxon>
    </lineage>
</organism>
<name>A0A6N2UY62_9FIRM</name>
<protein>
    <submittedName>
        <fullName evidence="1">Uncharacterized protein</fullName>
    </submittedName>
</protein>
<accession>A0A6N2UY62</accession>